<dbReference type="KEGG" id="fae:FAES_3589"/>
<proteinExistence type="predicted"/>
<sequence length="233" mass="25227">MKTSSKLLLGLLLGLVVATFGATISLRRQYDALDKSDKYGRWKKVPLAAFRAIKISGPFERSVEIERAATTRLLVDTLSVGTDTKAGYVANVVNDTLLLTLKPEPQRRPSTDYEGAYRPAIRVQCPALTSLTTIDASAQLSDFAGATLTLTQLGKTGDLSLKKVQFQQLTALLAGKNHLTIAKDGNRIEQAAITLRDSSSLHQYNEFSKGFTLDAAPGTSLQLTGKAMAQVRK</sequence>
<dbReference type="STRING" id="1166018.FAES_3589"/>
<protein>
    <submittedName>
        <fullName evidence="1">Uncharacterized protein</fullName>
    </submittedName>
</protein>
<dbReference type="Proteomes" id="UP000011058">
    <property type="component" value="Chromosome"/>
</dbReference>
<dbReference type="OrthoDB" id="952674at2"/>
<dbReference type="Gene3D" id="2.160.20.120">
    <property type="match status" value="1"/>
</dbReference>
<dbReference type="HOGENOM" id="CLU_1188452_0_0_10"/>
<gene>
    <name evidence="1" type="ORF">FAES_3589</name>
</gene>
<name>I0KBU3_9BACT</name>
<evidence type="ECO:0000313" key="1">
    <source>
        <dbReference type="EMBL" id="CCH01596.1"/>
    </source>
</evidence>
<keyword evidence="2" id="KW-1185">Reference proteome</keyword>
<accession>I0KBU3</accession>
<dbReference type="AlphaFoldDB" id="I0KBU3"/>
<organism evidence="1 2">
    <name type="scientific">Fibrella aestuarina BUZ 2</name>
    <dbReference type="NCBI Taxonomy" id="1166018"/>
    <lineage>
        <taxon>Bacteria</taxon>
        <taxon>Pseudomonadati</taxon>
        <taxon>Bacteroidota</taxon>
        <taxon>Cytophagia</taxon>
        <taxon>Cytophagales</taxon>
        <taxon>Spirosomataceae</taxon>
        <taxon>Fibrella</taxon>
    </lineage>
</organism>
<reference evidence="1 2" key="1">
    <citation type="journal article" date="2012" name="J. Bacteriol.">
        <title>Genome Sequence of Fibrella aestuarina BUZ 2T, a Filamentous Marine Bacterium.</title>
        <authorList>
            <person name="Filippini M."/>
            <person name="Qi W."/>
            <person name="Blom J."/>
            <person name="Goesmann A."/>
            <person name="Smits T.H."/>
            <person name="Bagheri H.C."/>
        </authorList>
    </citation>
    <scope>NUCLEOTIDE SEQUENCE [LARGE SCALE GENOMIC DNA]</scope>
    <source>
        <strain evidence="2">BUZ 2T</strain>
    </source>
</reference>
<dbReference type="RefSeq" id="WP_015332695.1">
    <property type="nucleotide sequence ID" value="NC_020054.1"/>
</dbReference>
<dbReference type="EMBL" id="HE796683">
    <property type="protein sequence ID" value="CCH01596.1"/>
    <property type="molecule type" value="Genomic_DNA"/>
</dbReference>
<dbReference type="eggNOG" id="ENOG5033TXB">
    <property type="taxonomic scope" value="Bacteria"/>
</dbReference>
<evidence type="ECO:0000313" key="2">
    <source>
        <dbReference type="Proteomes" id="UP000011058"/>
    </source>
</evidence>